<dbReference type="RefSeq" id="WP_066061735.1">
    <property type="nucleotide sequence ID" value="NZ_CP013015.1"/>
</dbReference>
<sequence>MKDKNGESVAIKVRAIGQEAFQVDIQGDKEILAEAILTAFLDDPELAINFSTTLFSNLQVAIQKKGAFLCVPGKSEKRAAKILSMLANDMELALTLWCGIFQTMANANEASPAEYVIPEDEVIH</sequence>
<name>A0A7U4QK11_DESA2</name>
<organism evidence="1 2">
    <name type="scientific">Desulfofervidus auxilii</name>
    <dbReference type="NCBI Taxonomy" id="1621989"/>
    <lineage>
        <taxon>Bacteria</taxon>
        <taxon>Pseudomonadati</taxon>
        <taxon>Thermodesulfobacteriota</taxon>
        <taxon>Candidatus Desulfofervidia</taxon>
        <taxon>Candidatus Desulfofervidales</taxon>
        <taxon>Candidatus Desulfofervidaceae</taxon>
        <taxon>Candidatus Desulfofervidus</taxon>
    </lineage>
</organism>
<protein>
    <submittedName>
        <fullName evidence="1">Uncharacterized protein</fullName>
    </submittedName>
</protein>
<reference evidence="1 2" key="1">
    <citation type="submission" date="2015-10" db="EMBL/GenBank/DDBJ databases">
        <title>Candidatus Desulfofervidus auxilii, a hydrogenotrophic sulfate-reducing bacterium involved in the thermophilic anaerobic oxidation of methane.</title>
        <authorList>
            <person name="Krukenberg V."/>
            <person name="Richter M."/>
            <person name="Wegener G."/>
        </authorList>
    </citation>
    <scope>NUCLEOTIDE SEQUENCE [LARGE SCALE GENOMIC DNA]</scope>
    <source>
        <strain evidence="1 2">HS1</strain>
    </source>
</reference>
<accession>A0A7U4QK11</accession>
<dbReference type="EMBL" id="CP013015">
    <property type="protein sequence ID" value="AMM40774.1"/>
    <property type="molecule type" value="Genomic_DNA"/>
</dbReference>
<keyword evidence="2" id="KW-1185">Reference proteome</keyword>
<dbReference type="Proteomes" id="UP000070560">
    <property type="component" value="Chromosome"/>
</dbReference>
<evidence type="ECO:0000313" key="2">
    <source>
        <dbReference type="Proteomes" id="UP000070560"/>
    </source>
</evidence>
<dbReference type="KEGG" id="daw:HS1_000970"/>
<proteinExistence type="predicted"/>
<evidence type="ECO:0000313" key="1">
    <source>
        <dbReference type="EMBL" id="AMM40774.1"/>
    </source>
</evidence>
<gene>
    <name evidence="1" type="ORF">HS1_000970</name>
</gene>
<dbReference type="AlphaFoldDB" id="A0A7U4QK11"/>